<evidence type="ECO:0000313" key="3">
    <source>
        <dbReference type="Proteomes" id="UP001358586"/>
    </source>
</evidence>
<sequence length="75" mass="8453">MVSQERDLTWEEVKQYAEKNMVLNSEINALKKKIEGLDDDILLKDGQITILKDTLNNNNKSIDLLGSVDSTMTIG</sequence>
<proteinExistence type="predicted"/>
<accession>A0ABR0PQK6</accession>
<organism evidence="2 3">
    <name type="scientific">Gossypium arboreum</name>
    <name type="common">Tree cotton</name>
    <name type="synonym">Gossypium nanking</name>
    <dbReference type="NCBI Taxonomy" id="29729"/>
    <lineage>
        <taxon>Eukaryota</taxon>
        <taxon>Viridiplantae</taxon>
        <taxon>Streptophyta</taxon>
        <taxon>Embryophyta</taxon>
        <taxon>Tracheophyta</taxon>
        <taxon>Spermatophyta</taxon>
        <taxon>Magnoliopsida</taxon>
        <taxon>eudicotyledons</taxon>
        <taxon>Gunneridae</taxon>
        <taxon>Pentapetalae</taxon>
        <taxon>rosids</taxon>
        <taxon>malvids</taxon>
        <taxon>Malvales</taxon>
        <taxon>Malvaceae</taxon>
        <taxon>Malvoideae</taxon>
        <taxon>Gossypium</taxon>
    </lineage>
</organism>
<protein>
    <submittedName>
        <fullName evidence="2">Uncharacterized protein</fullName>
    </submittedName>
</protein>
<dbReference type="PANTHER" id="PTHR47491:SF5">
    <property type="entry name" value="CAP-GLY DOMAIN LINKER"/>
    <property type="match status" value="1"/>
</dbReference>
<dbReference type="Proteomes" id="UP001358586">
    <property type="component" value="Chromosome 6"/>
</dbReference>
<dbReference type="EMBL" id="JARKNE010000006">
    <property type="protein sequence ID" value="KAK5826536.1"/>
    <property type="molecule type" value="Genomic_DNA"/>
</dbReference>
<reference evidence="2 3" key="1">
    <citation type="submission" date="2023-03" db="EMBL/GenBank/DDBJ databases">
        <title>WGS of Gossypium arboreum.</title>
        <authorList>
            <person name="Yu D."/>
        </authorList>
    </citation>
    <scope>NUCLEOTIDE SEQUENCE [LARGE SCALE GENOMIC DNA]</scope>
    <source>
        <tissue evidence="2">Leaf</tissue>
    </source>
</reference>
<keyword evidence="3" id="KW-1185">Reference proteome</keyword>
<gene>
    <name evidence="2" type="ORF">PVK06_021460</name>
</gene>
<evidence type="ECO:0000256" key="1">
    <source>
        <dbReference type="SAM" id="Coils"/>
    </source>
</evidence>
<evidence type="ECO:0000313" key="2">
    <source>
        <dbReference type="EMBL" id="KAK5826536.1"/>
    </source>
</evidence>
<comment type="caution">
    <text evidence="2">The sequence shown here is derived from an EMBL/GenBank/DDBJ whole genome shotgun (WGS) entry which is preliminary data.</text>
</comment>
<keyword evidence="1" id="KW-0175">Coiled coil</keyword>
<name>A0ABR0PQK6_GOSAR</name>
<feature type="coiled-coil region" evidence="1">
    <location>
        <begin position="13"/>
        <end position="40"/>
    </location>
</feature>
<dbReference type="PANTHER" id="PTHR47491">
    <property type="entry name" value="CAP-GLY DOMAIN LINKER"/>
    <property type="match status" value="1"/>
</dbReference>